<name>A0A3Q7G6N1_SOLLC</name>
<evidence type="ECO:0000313" key="2">
    <source>
        <dbReference type="EnsemblPlants" id="Solyc04g071950.2.1"/>
    </source>
</evidence>
<feature type="region of interest" description="Disordered" evidence="1">
    <location>
        <begin position="1"/>
        <end position="21"/>
    </location>
</feature>
<dbReference type="Gramene" id="Solyc04g071950.2.1">
    <property type="protein sequence ID" value="Solyc04g071950.2.1"/>
    <property type="gene ID" value="Solyc04g071950.2"/>
</dbReference>
<dbReference type="AlphaFoldDB" id="A0A3Q7G6N1"/>
<dbReference type="Proteomes" id="UP000004994">
    <property type="component" value="Chromosome 4"/>
</dbReference>
<organism evidence="2">
    <name type="scientific">Solanum lycopersicum</name>
    <name type="common">Tomato</name>
    <name type="synonym">Lycopersicon esculentum</name>
    <dbReference type="NCBI Taxonomy" id="4081"/>
    <lineage>
        <taxon>Eukaryota</taxon>
        <taxon>Viridiplantae</taxon>
        <taxon>Streptophyta</taxon>
        <taxon>Embryophyta</taxon>
        <taxon>Tracheophyta</taxon>
        <taxon>Spermatophyta</taxon>
        <taxon>Magnoliopsida</taxon>
        <taxon>eudicotyledons</taxon>
        <taxon>Gunneridae</taxon>
        <taxon>Pentapetalae</taxon>
        <taxon>asterids</taxon>
        <taxon>lamiids</taxon>
        <taxon>Solanales</taxon>
        <taxon>Solanaceae</taxon>
        <taxon>Solanoideae</taxon>
        <taxon>Solaneae</taxon>
        <taxon>Solanum</taxon>
        <taxon>Solanum subgen. Lycopersicon</taxon>
    </lineage>
</organism>
<reference evidence="2" key="2">
    <citation type="submission" date="2019-01" db="UniProtKB">
        <authorList>
            <consortium name="EnsemblPlants"/>
        </authorList>
    </citation>
    <scope>IDENTIFICATION</scope>
    <source>
        <strain evidence="2">cv. Heinz 1706</strain>
    </source>
</reference>
<protein>
    <submittedName>
        <fullName evidence="2">Uncharacterized protein</fullName>
    </submittedName>
</protein>
<reference evidence="2" key="1">
    <citation type="journal article" date="2012" name="Nature">
        <title>The tomato genome sequence provides insights into fleshy fruit evolution.</title>
        <authorList>
            <consortium name="Tomato Genome Consortium"/>
        </authorList>
    </citation>
    <scope>NUCLEOTIDE SEQUENCE [LARGE SCALE GENOMIC DNA]</scope>
    <source>
        <strain evidence="2">cv. Heinz 1706</strain>
    </source>
</reference>
<proteinExistence type="predicted"/>
<dbReference type="EnsemblPlants" id="Solyc04g071950.2.1">
    <property type="protein sequence ID" value="Solyc04g071950.2.1"/>
    <property type="gene ID" value="Solyc04g071950.2"/>
</dbReference>
<dbReference type="InParanoid" id="A0A3Q7G6N1"/>
<sequence length="125" mass="13972">MSTNSSGITTENDVDLTSNEVNSPNLAVVDNMRLRNTPNRILHVARPMINQPSQFNLIQRQNLSVAEIAQGRTNLGTQPRQNPPQIPSLYDESYAARGLPRDPILRAILANPDFFIIPKPNQSKR</sequence>
<evidence type="ECO:0000256" key="1">
    <source>
        <dbReference type="SAM" id="MobiDB-lite"/>
    </source>
</evidence>
<keyword evidence="3" id="KW-1185">Reference proteome</keyword>
<evidence type="ECO:0000313" key="3">
    <source>
        <dbReference type="Proteomes" id="UP000004994"/>
    </source>
</evidence>
<dbReference type="PaxDb" id="4081-Solyc04g071950.1.1"/>
<accession>A0A3Q7G6N1</accession>